<proteinExistence type="predicted"/>
<reference evidence="1 2" key="1">
    <citation type="journal article" date="2019" name="Nat. Ecol. Evol.">
        <title>Megaphylogeny resolves global patterns of mushroom evolution.</title>
        <authorList>
            <person name="Varga T."/>
            <person name="Krizsan K."/>
            <person name="Foldi C."/>
            <person name="Dima B."/>
            <person name="Sanchez-Garcia M."/>
            <person name="Sanchez-Ramirez S."/>
            <person name="Szollosi G.J."/>
            <person name="Szarkandi J.G."/>
            <person name="Papp V."/>
            <person name="Albert L."/>
            <person name="Andreopoulos W."/>
            <person name="Angelini C."/>
            <person name="Antonin V."/>
            <person name="Barry K.W."/>
            <person name="Bougher N.L."/>
            <person name="Buchanan P."/>
            <person name="Buyck B."/>
            <person name="Bense V."/>
            <person name="Catcheside P."/>
            <person name="Chovatia M."/>
            <person name="Cooper J."/>
            <person name="Damon W."/>
            <person name="Desjardin D."/>
            <person name="Finy P."/>
            <person name="Geml J."/>
            <person name="Haridas S."/>
            <person name="Hughes K."/>
            <person name="Justo A."/>
            <person name="Karasinski D."/>
            <person name="Kautmanova I."/>
            <person name="Kiss B."/>
            <person name="Kocsube S."/>
            <person name="Kotiranta H."/>
            <person name="LaButti K.M."/>
            <person name="Lechner B.E."/>
            <person name="Liimatainen K."/>
            <person name="Lipzen A."/>
            <person name="Lukacs Z."/>
            <person name="Mihaltcheva S."/>
            <person name="Morgado L.N."/>
            <person name="Niskanen T."/>
            <person name="Noordeloos M.E."/>
            <person name="Ohm R.A."/>
            <person name="Ortiz-Santana B."/>
            <person name="Ovrebo C."/>
            <person name="Racz N."/>
            <person name="Riley R."/>
            <person name="Savchenko A."/>
            <person name="Shiryaev A."/>
            <person name="Soop K."/>
            <person name="Spirin V."/>
            <person name="Szebenyi C."/>
            <person name="Tomsovsky M."/>
            <person name="Tulloss R.E."/>
            <person name="Uehling J."/>
            <person name="Grigoriev I.V."/>
            <person name="Vagvolgyi C."/>
            <person name="Papp T."/>
            <person name="Martin F.M."/>
            <person name="Miettinen O."/>
            <person name="Hibbett D.S."/>
            <person name="Nagy L.G."/>
        </authorList>
    </citation>
    <scope>NUCLEOTIDE SEQUENCE [LARGE SCALE GENOMIC DNA]</scope>
    <source>
        <strain evidence="1 2">NL-1719</strain>
    </source>
</reference>
<keyword evidence="2" id="KW-1185">Reference proteome</keyword>
<evidence type="ECO:0000313" key="1">
    <source>
        <dbReference type="EMBL" id="TFK70863.1"/>
    </source>
</evidence>
<protein>
    <submittedName>
        <fullName evidence="1">Glucose oxidase</fullName>
    </submittedName>
</protein>
<name>A0ACD3AYQ3_9AGAR</name>
<organism evidence="1 2">
    <name type="scientific">Pluteus cervinus</name>
    <dbReference type="NCBI Taxonomy" id="181527"/>
    <lineage>
        <taxon>Eukaryota</taxon>
        <taxon>Fungi</taxon>
        <taxon>Dikarya</taxon>
        <taxon>Basidiomycota</taxon>
        <taxon>Agaricomycotina</taxon>
        <taxon>Agaricomycetes</taxon>
        <taxon>Agaricomycetidae</taxon>
        <taxon>Agaricales</taxon>
        <taxon>Pluteineae</taxon>
        <taxon>Pluteaceae</taxon>
        <taxon>Pluteus</taxon>
    </lineage>
</organism>
<evidence type="ECO:0000313" key="2">
    <source>
        <dbReference type="Proteomes" id="UP000308600"/>
    </source>
</evidence>
<accession>A0ACD3AYQ3</accession>
<dbReference type="Proteomes" id="UP000308600">
    <property type="component" value="Unassembled WGS sequence"/>
</dbReference>
<sequence>MLSSLLISLVGLAVVAASPSPHFKRGVTTSASAANGQTFDYIVIGSGVGGATVAARLAENPSITVLMIEAGRDDRQDPRVYDIYQYGVAFNTDLVWNWPTDQGRGILGGHTLGGGSSINGAAYTRGLNAQYDAWSNLLETSEASVGWNWQGMWSYMKKSETFSPPNADQAAKGAQFIDSYHGYNGPVQVTNPDGMYGGPQQGYFIQSIQSLTGISLFKDLNGGTPNCVSITPLTINWHVGDHRSSSVEAYLTPVEGQRTNWVTLTQHFVTKITWANNQIPLKASGVQFGPTSQGSGGPRYQAFARREVIVSAGSIQTPALLQLSGIGDSSVLGPLGIQTLINLKSVGKNLQEQTLSIFGAGGNGFNLGGTGPSNVIAYPNLHQVFANDQTKINAATAKLQNNLASWATSQAASGGAVDAPSLQTIYQVQAGLILNNNAPVAEIFYDNGYPDTIGMLMWQLLPFSRGFVKIKSADAFVKPQVNVNYFSVDYDMDIQIAGARLARKILSTAPLSWLSTGETTPGNQVPDDANRGSDSAWKTWIQNNYDPVSHPIGTAAMVRRGIGGVVDAHLKVYDTANVRVVDASVMPIQISAHLSATIYGIAEKAADLIKAAQ</sequence>
<gene>
    <name evidence="1" type="ORF">BDN72DRAFT_499507</name>
</gene>
<dbReference type="EMBL" id="ML208306">
    <property type="protein sequence ID" value="TFK70863.1"/>
    <property type="molecule type" value="Genomic_DNA"/>
</dbReference>